<dbReference type="Proteomes" id="UP000177870">
    <property type="component" value="Chromosome"/>
</dbReference>
<dbReference type="AlphaFoldDB" id="A0A1D8TVD3"/>
<dbReference type="Pfam" id="PF08819">
    <property type="entry name" value="DUF1802"/>
    <property type="match status" value="1"/>
</dbReference>
<gene>
    <name evidence="1" type="ORF">BJP34_20740</name>
</gene>
<dbReference type="EMBL" id="CP017599">
    <property type="protein sequence ID" value="AOX01544.1"/>
    <property type="molecule type" value="Genomic_DNA"/>
</dbReference>
<evidence type="ECO:0008006" key="3">
    <source>
        <dbReference type="Google" id="ProtNLM"/>
    </source>
</evidence>
<dbReference type="InterPro" id="IPR008307">
    <property type="entry name" value="UCP018957"/>
</dbReference>
<accession>A0A1D8TVD3</accession>
<evidence type="ECO:0000313" key="1">
    <source>
        <dbReference type="EMBL" id="AOX01544.1"/>
    </source>
</evidence>
<evidence type="ECO:0000313" key="2">
    <source>
        <dbReference type="Proteomes" id="UP000177870"/>
    </source>
</evidence>
<sequence>MLSSTTHALKEWAVAVNALEAGKTIMLLRKGGIREQGNCFSVAHHQVLLYPTYEHQKPNLLKPDYGGVVKPVPSGWHPETVRIGSWASITDILPVTEQSTVAALLPYHIWNEEFVSERWKWKPRQPLYVLLLRTYQLPEPVITPYHQEYGGCRSWIDLVEPISYEGVVPVWNDGEYIEQVREIRSLIED</sequence>
<dbReference type="InterPro" id="IPR014923">
    <property type="entry name" value="DUF1802"/>
</dbReference>
<dbReference type="OrthoDB" id="9808776at2"/>
<name>A0A1D8TVD3_9CYAN</name>
<protein>
    <recommendedName>
        <fullName evidence="3">DUF1802 domain-containing protein</fullName>
    </recommendedName>
</protein>
<reference evidence="2" key="1">
    <citation type="submission" date="2016-10" db="EMBL/GenBank/DDBJ databases">
        <title>Comparative genomics uncovers the prolific and rare metabolic potential of the cyanobacterial genus Moorea.</title>
        <authorList>
            <person name="Leao T."/>
            <person name="Castelao G."/>
            <person name="Korobeynikov A."/>
            <person name="Monroe E.A."/>
            <person name="Podell S."/>
            <person name="Glukhov E."/>
            <person name="Allen E."/>
            <person name="Gerwick W.H."/>
            <person name="Gerwick L."/>
        </authorList>
    </citation>
    <scope>NUCLEOTIDE SEQUENCE [LARGE SCALE GENOMIC DNA]</scope>
    <source>
        <strain evidence="2">PAL-8-15-08-1</strain>
    </source>
</reference>
<organism evidence="1 2">
    <name type="scientific">Moorena producens PAL-8-15-08-1</name>
    <dbReference type="NCBI Taxonomy" id="1458985"/>
    <lineage>
        <taxon>Bacteria</taxon>
        <taxon>Bacillati</taxon>
        <taxon>Cyanobacteriota</taxon>
        <taxon>Cyanophyceae</taxon>
        <taxon>Coleofasciculales</taxon>
        <taxon>Coleofasciculaceae</taxon>
        <taxon>Moorena</taxon>
    </lineage>
</organism>
<dbReference type="STRING" id="1458985.BJP34_20740"/>
<proteinExistence type="predicted"/>
<dbReference type="PIRSF" id="PIRSF018957">
    <property type="entry name" value="UCP018957"/>
    <property type="match status" value="1"/>
</dbReference>
<dbReference type="KEGG" id="mpro:BJP34_20740"/>